<proteinExistence type="predicted"/>
<accession>A0A9P6YXL7</accession>
<dbReference type="EMBL" id="JAANIU010001674">
    <property type="protein sequence ID" value="KAG1566623.1"/>
    <property type="molecule type" value="Genomic_DNA"/>
</dbReference>
<keyword evidence="2" id="KW-1185">Reference proteome</keyword>
<organism evidence="1 2">
    <name type="scientific">Rhizopus delemar</name>
    <dbReference type="NCBI Taxonomy" id="936053"/>
    <lineage>
        <taxon>Eukaryota</taxon>
        <taxon>Fungi</taxon>
        <taxon>Fungi incertae sedis</taxon>
        <taxon>Mucoromycota</taxon>
        <taxon>Mucoromycotina</taxon>
        <taxon>Mucoromycetes</taxon>
        <taxon>Mucorales</taxon>
        <taxon>Mucorineae</taxon>
        <taxon>Rhizopodaceae</taxon>
        <taxon>Rhizopus</taxon>
    </lineage>
</organism>
<evidence type="ECO:0000313" key="2">
    <source>
        <dbReference type="Proteomes" id="UP000740926"/>
    </source>
</evidence>
<gene>
    <name evidence="1" type="ORF">G6F50_008972</name>
</gene>
<dbReference type="AlphaFoldDB" id="A0A9P6YXL7"/>
<reference evidence="1 2" key="1">
    <citation type="journal article" date="2020" name="Microb. Genom.">
        <title>Genetic diversity of clinical and environmental Mucorales isolates obtained from an investigation of mucormycosis cases among solid organ transplant recipients.</title>
        <authorList>
            <person name="Nguyen M.H."/>
            <person name="Kaul D."/>
            <person name="Muto C."/>
            <person name="Cheng S.J."/>
            <person name="Richter R.A."/>
            <person name="Bruno V.M."/>
            <person name="Liu G."/>
            <person name="Beyhan S."/>
            <person name="Sundermann A.J."/>
            <person name="Mounaud S."/>
            <person name="Pasculle A.W."/>
            <person name="Nierman W.C."/>
            <person name="Driscoll E."/>
            <person name="Cumbie R."/>
            <person name="Clancy C.J."/>
            <person name="Dupont C.L."/>
        </authorList>
    </citation>
    <scope>NUCLEOTIDE SEQUENCE [LARGE SCALE GENOMIC DNA]</scope>
    <source>
        <strain evidence="1 2">GL24</strain>
    </source>
</reference>
<comment type="caution">
    <text evidence="1">The sequence shown here is derived from an EMBL/GenBank/DDBJ whole genome shotgun (WGS) entry which is preliminary data.</text>
</comment>
<sequence length="91" mass="10507">MEGKSLRIGTILTVIPSSKSGKSSLRFTFLSQYIEFDLRSYLCPIHPSQDLLLGSHEIIVRTVLAIWQFHWQYDFGSKVFGLLMQQSMQVR</sequence>
<evidence type="ECO:0000313" key="1">
    <source>
        <dbReference type="EMBL" id="KAG1566623.1"/>
    </source>
</evidence>
<name>A0A9P6YXL7_9FUNG</name>
<dbReference type="Proteomes" id="UP000740926">
    <property type="component" value="Unassembled WGS sequence"/>
</dbReference>
<protein>
    <submittedName>
        <fullName evidence="1">Uncharacterized protein</fullName>
    </submittedName>
</protein>